<dbReference type="KEGG" id="eke:EK0264_04500"/>
<dbReference type="EMBL" id="CP047156">
    <property type="protein sequence ID" value="QHB99618.1"/>
    <property type="molecule type" value="Genomic_DNA"/>
</dbReference>
<comment type="similarity">
    <text evidence="2">Belongs to the KHG/KDPG aldolase family.</text>
</comment>
<dbReference type="EC" id="4.1.2.14" evidence="6"/>
<keyword evidence="4 6" id="KW-0456">Lyase</keyword>
<dbReference type="Proteomes" id="UP000463857">
    <property type="component" value="Chromosome"/>
</dbReference>
<dbReference type="Gene3D" id="3.20.20.70">
    <property type="entry name" value="Aldolase class I"/>
    <property type="match status" value="1"/>
</dbReference>
<sequence length="221" mass="22088">MGERRPSEVVDAVRRDRVIAVVRADRIGEPTTLAASLVAGGIRIIELTFTTPGVLDALSAVSKATHEIGAMIGAGTIRSCAQAEDALNAGASFLVTPGLGAEAREIAELAHAAGAAMIHGAFTATEVMAALSAGADIVKIFPARTGGPQHLADLLGPFPDVPLLPSGGINESNAAAYLASGACAVTAGTSVVSPEAVAAGRWDEITTRATELASAVRGGAA</sequence>
<evidence type="ECO:0000313" key="6">
    <source>
        <dbReference type="EMBL" id="QHB99618.1"/>
    </source>
</evidence>
<dbReference type="InParanoid" id="A0A7L4YLB0"/>
<gene>
    <name evidence="6" type="primary">eda</name>
    <name evidence="6" type="ORF">EK0264_04500</name>
</gene>
<proteinExistence type="inferred from homology"/>
<name>A0A7L4YLB0_9ACTN</name>
<accession>A0A7L4YLB0</accession>
<keyword evidence="7" id="KW-1185">Reference proteome</keyword>
<evidence type="ECO:0000256" key="4">
    <source>
        <dbReference type="ARBA" id="ARBA00023239"/>
    </source>
</evidence>
<dbReference type="CDD" id="cd00452">
    <property type="entry name" value="KDPG_aldolase"/>
    <property type="match status" value="1"/>
</dbReference>
<organism evidence="6 7">
    <name type="scientific">Epidermidibacterium keratini</name>
    <dbReference type="NCBI Taxonomy" id="1891644"/>
    <lineage>
        <taxon>Bacteria</taxon>
        <taxon>Bacillati</taxon>
        <taxon>Actinomycetota</taxon>
        <taxon>Actinomycetes</taxon>
        <taxon>Sporichthyales</taxon>
        <taxon>Sporichthyaceae</taxon>
        <taxon>Epidermidibacterium</taxon>
    </lineage>
</organism>
<dbReference type="PANTHER" id="PTHR30246">
    <property type="entry name" value="2-KETO-3-DEOXY-6-PHOSPHOGLUCONATE ALDOLASE"/>
    <property type="match status" value="1"/>
</dbReference>
<dbReference type="OrthoDB" id="9805177at2"/>
<dbReference type="AlphaFoldDB" id="A0A7L4YLB0"/>
<comment type="pathway">
    <text evidence="1">Carbohydrate acid metabolism.</text>
</comment>
<evidence type="ECO:0000256" key="2">
    <source>
        <dbReference type="ARBA" id="ARBA00006906"/>
    </source>
</evidence>
<evidence type="ECO:0000256" key="1">
    <source>
        <dbReference type="ARBA" id="ARBA00004761"/>
    </source>
</evidence>
<dbReference type="PANTHER" id="PTHR30246:SF1">
    <property type="entry name" value="2-DEHYDRO-3-DEOXY-6-PHOSPHOGALACTONATE ALDOLASE-RELATED"/>
    <property type="match status" value="1"/>
</dbReference>
<dbReference type="EC" id="4.1.3.16" evidence="6"/>
<dbReference type="SUPFAM" id="SSF51569">
    <property type="entry name" value="Aldolase"/>
    <property type="match status" value="1"/>
</dbReference>
<dbReference type="InterPro" id="IPR013785">
    <property type="entry name" value="Aldolase_TIM"/>
</dbReference>
<dbReference type="GO" id="GO:0008700">
    <property type="term" value="F:(R,S)-4-hydroxy-2-oxoglutarate aldolase activity"/>
    <property type="evidence" value="ECO:0007669"/>
    <property type="project" value="UniProtKB-EC"/>
</dbReference>
<protein>
    <submittedName>
        <fullName evidence="6">Bifunctional 4-hydroxy-2-oxoglutarate aldolase/2-dehydro-3-deoxy-phosphogluconate aldolase</fullName>
        <ecNumber evidence="6">4.1.2.14</ecNumber>
        <ecNumber evidence="6">4.1.3.16</ecNumber>
    </submittedName>
</protein>
<dbReference type="NCBIfam" id="TIGR01182">
    <property type="entry name" value="eda"/>
    <property type="match status" value="1"/>
</dbReference>
<dbReference type="RefSeq" id="WP_159543357.1">
    <property type="nucleotide sequence ID" value="NZ_CP047156.1"/>
</dbReference>
<evidence type="ECO:0000256" key="3">
    <source>
        <dbReference type="ARBA" id="ARBA00011233"/>
    </source>
</evidence>
<dbReference type="InterPro" id="IPR000887">
    <property type="entry name" value="Aldlse_KDPG_KHG"/>
</dbReference>
<dbReference type="GO" id="GO:0008675">
    <property type="term" value="F:2-dehydro-3-deoxy-phosphogluconate aldolase activity"/>
    <property type="evidence" value="ECO:0007669"/>
    <property type="project" value="UniProtKB-EC"/>
</dbReference>
<evidence type="ECO:0000256" key="5">
    <source>
        <dbReference type="ARBA" id="ARBA00023277"/>
    </source>
</evidence>
<keyword evidence="5" id="KW-0119">Carbohydrate metabolism</keyword>
<reference evidence="6 7" key="1">
    <citation type="journal article" date="2018" name="Int. J. Syst. Evol. Microbiol.">
        <title>Epidermidibacterium keratini gen. nov., sp. nov., a member of the family Sporichthyaceae, isolated from keratin epidermis.</title>
        <authorList>
            <person name="Lee D.G."/>
            <person name="Trujillo M.E."/>
            <person name="Kang S."/>
            <person name="Nam J.J."/>
            <person name="Kim Y.J."/>
        </authorList>
    </citation>
    <scope>NUCLEOTIDE SEQUENCE [LARGE SCALE GENOMIC DNA]</scope>
    <source>
        <strain evidence="6 7">EPI-7</strain>
    </source>
</reference>
<dbReference type="Pfam" id="PF01081">
    <property type="entry name" value="Aldolase"/>
    <property type="match status" value="1"/>
</dbReference>
<comment type="subunit">
    <text evidence="3">Homotrimer.</text>
</comment>
<evidence type="ECO:0000313" key="7">
    <source>
        <dbReference type="Proteomes" id="UP000463857"/>
    </source>
</evidence>